<dbReference type="PROSITE" id="PS00565">
    <property type="entry name" value="ARGININOSUCCIN_SYN_2"/>
    <property type="match status" value="1"/>
</dbReference>
<dbReference type="NCBIfam" id="NF001770">
    <property type="entry name" value="PRK00509.1"/>
    <property type="match status" value="1"/>
</dbReference>
<dbReference type="Gene3D" id="3.40.50.620">
    <property type="entry name" value="HUPs"/>
    <property type="match status" value="1"/>
</dbReference>
<dbReference type="InterPro" id="IPR014729">
    <property type="entry name" value="Rossmann-like_a/b/a_fold"/>
</dbReference>
<dbReference type="OrthoDB" id="9801641at2"/>
<feature type="binding site" evidence="9">
    <location>
        <position position="189"/>
    </location>
    <ligand>
        <name>L-citrulline</name>
        <dbReference type="ChEBI" id="CHEBI:57743"/>
    </ligand>
</feature>
<comment type="pathway">
    <text evidence="1 9">Amino-acid biosynthesis; L-arginine biosynthesis; L-arginine from L-ornithine and carbamoyl phosphate: step 2/3.</text>
</comment>
<reference evidence="12 13" key="1">
    <citation type="submission" date="2019-03" db="EMBL/GenBank/DDBJ databases">
        <title>The complete genome sequence of Swingsia_sp. F3b2 LMG30590(T).</title>
        <authorList>
            <person name="Chua K.-O."/>
            <person name="Chan K.-G."/>
            <person name="See-Too W.-S."/>
        </authorList>
    </citation>
    <scope>NUCLEOTIDE SEQUENCE [LARGE SCALE GENOMIC DNA]</scope>
    <source>
        <strain evidence="12 13">F3b2</strain>
    </source>
</reference>
<gene>
    <name evidence="9" type="primary">argG</name>
    <name evidence="12" type="ORF">E3E12_01410</name>
</gene>
<evidence type="ECO:0000256" key="1">
    <source>
        <dbReference type="ARBA" id="ARBA00004967"/>
    </source>
</evidence>
<feature type="binding site" evidence="9">
    <location>
        <position position="129"/>
    </location>
    <ligand>
        <name>L-citrulline</name>
        <dbReference type="ChEBI" id="CHEBI:57743"/>
    </ligand>
</feature>
<dbReference type="InterPro" id="IPR001518">
    <property type="entry name" value="Arginosuc_synth"/>
</dbReference>
<dbReference type="GO" id="GO:0006526">
    <property type="term" value="P:L-arginine biosynthetic process"/>
    <property type="evidence" value="ECO:0007669"/>
    <property type="project" value="UniProtKB-UniRule"/>
</dbReference>
<dbReference type="FunFam" id="3.90.1260.10:FF:000007">
    <property type="entry name" value="Argininosuccinate synthase"/>
    <property type="match status" value="1"/>
</dbReference>
<feature type="binding site" evidence="9">
    <location>
        <position position="121"/>
    </location>
    <ligand>
        <name>L-aspartate</name>
        <dbReference type="ChEBI" id="CHEBI:29991"/>
    </ligand>
</feature>
<organism evidence="12 13">
    <name type="scientific">Formicincola oecophyllae</name>
    <dbReference type="NCBI Taxonomy" id="2558361"/>
    <lineage>
        <taxon>Bacteria</taxon>
        <taxon>Pseudomonadati</taxon>
        <taxon>Pseudomonadota</taxon>
        <taxon>Alphaproteobacteria</taxon>
        <taxon>Acetobacterales</taxon>
        <taxon>Acetobacteraceae</taxon>
        <taxon>Formicincola</taxon>
    </lineage>
</organism>
<evidence type="ECO:0000256" key="7">
    <source>
        <dbReference type="ARBA" id="ARBA00022741"/>
    </source>
</evidence>
<comment type="catalytic activity">
    <reaction evidence="9">
        <text>L-citrulline + L-aspartate + ATP = 2-(N(omega)-L-arginino)succinate + AMP + diphosphate + H(+)</text>
        <dbReference type="Rhea" id="RHEA:10932"/>
        <dbReference type="ChEBI" id="CHEBI:15378"/>
        <dbReference type="ChEBI" id="CHEBI:29991"/>
        <dbReference type="ChEBI" id="CHEBI:30616"/>
        <dbReference type="ChEBI" id="CHEBI:33019"/>
        <dbReference type="ChEBI" id="CHEBI:57472"/>
        <dbReference type="ChEBI" id="CHEBI:57743"/>
        <dbReference type="ChEBI" id="CHEBI:456215"/>
        <dbReference type="EC" id="6.3.4.5"/>
    </reaction>
</comment>
<sequence>MGKNPKKVVLAYSGGLDTSVILRWLQERYGCEVVTFTADLGQGEELGPARAKAEAMGVREIFVEDLREKFVKDFVFPMFRANALYEGQYLLGTSIARPLISQRQIEIAEAVGADAVAHGATGKGNDQVRFELAYYALKPDIRVIAPWREWELTSRTKLLEFAERHQIPITRDKRGEAPFSVDANLLHSSSEGKILEDPAHGPDEIVFQRTLSPEAAPDVATEITIDFRHGDPVAINGEALSPAALLTKLNALGRANGIGRLDMVENRFVGMKSRGIYETPGGTILLAAHRAIETITLDREAAHLKDSIMPRYAEVIYNGLWFSPERHMMQALIDASQHSVNGRVRLKLYKGNVICIGRESPDSLYDSRVVTFEEDGGAYDHKDAQGFIRLNALRLRLGAMKGRRGGAL</sequence>
<dbReference type="EMBL" id="CP038231">
    <property type="protein sequence ID" value="QDH14278.1"/>
    <property type="molecule type" value="Genomic_DNA"/>
</dbReference>
<dbReference type="InterPro" id="IPR048267">
    <property type="entry name" value="Arginosuc_syn_N"/>
</dbReference>
<feature type="binding site" evidence="9">
    <location>
        <position position="119"/>
    </location>
    <ligand>
        <name>ATP</name>
        <dbReference type="ChEBI" id="CHEBI:30616"/>
    </ligand>
</feature>
<dbReference type="SUPFAM" id="SSF69864">
    <property type="entry name" value="Argininosuccinate synthetase, C-terminal domain"/>
    <property type="match status" value="1"/>
</dbReference>
<feature type="binding site" evidence="9">
    <location>
        <position position="126"/>
    </location>
    <ligand>
        <name>L-aspartate</name>
        <dbReference type="ChEBI" id="CHEBI:29991"/>
    </ligand>
</feature>
<dbReference type="Gene3D" id="1.20.5.470">
    <property type="entry name" value="Single helix bin"/>
    <property type="match status" value="1"/>
</dbReference>
<evidence type="ECO:0000313" key="13">
    <source>
        <dbReference type="Proteomes" id="UP000318709"/>
    </source>
</evidence>
<evidence type="ECO:0000256" key="9">
    <source>
        <dbReference type="HAMAP-Rule" id="MF_00005"/>
    </source>
</evidence>
<dbReference type="AlphaFoldDB" id="A0A4Y6UCI5"/>
<dbReference type="CDD" id="cd01999">
    <property type="entry name" value="ASS"/>
    <property type="match status" value="1"/>
</dbReference>
<dbReference type="GO" id="GO:0000050">
    <property type="term" value="P:urea cycle"/>
    <property type="evidence" value="ECO:0007669"/>
    <property type="project" value="TreeGrafter"/>
</dbReference>
<feature type="binding site" evidence="9">
    <location>
        <position position="180"/>
    </location>
    <ligand>
        <name>L-citrulline</name>
        <dbReference type="ChEBI" id="CHEBI:57743"/>
    </ligand>
</feature>
<feature type="binding site" evidence="9">
    <location>
        <position position="94"/>
    </location>
    <ligand>
        <name>L-citrulline</name>
        <dbReference type="ChEBI" id="CHEBI:57743"/>
    </ligand>
</feature>
<dbReference type="Pfam" id="PF20979">
    <property type="entry name" value="Arginosuc_syn_C"/>
    <property type="match status" value="1"/>
</dbReference>
<dbReference type="Pfam" id="PF00764">
    <property type="entry name" value="Arginosuc_synth"/>
    <property type="match status" value="1"/>
</dbReference>
<dbReference type="EC" id="6.3.4.5" evidence="3 9"/>
<feature type="domain" description="Arginosuccinate synthase-like N-terminal" evidence="10">
    <location>
        <begin position="7"/>
        <end position="168"/>
    </location>
</feature>
<feature type="binding site" evidence="9">
    <location>
        <position position="277"/>
    </location>
    <ligand>
        <name>L-citrulline</name>
        <dbReference type="ChEBI" id="CHEBI:57743"/>
    </ligand>
</feature>
<dbReference type="InterPro" id="IPR018223">
    <property type="entry name" value="Arginosuc_synth_CS"/>
</dbReference>
<evidence type="ECO:0000256" key="2">
    <source>
        <dbReference type="ARBA" id="ARBA00011881"/>
    </source>
</evidence>
<protein>
    <recommendedName>
        <fullName evidence="3 9">Argininosuccinate synthase</fullName>
        <ecNumber evidence="3 9">6.3.4.5</ecNumber>
    </recommendedName>
    <alternativeName>
        <fullName evidence="9">Citrulline--aspartate ligase</fullName>
    </alternativeName>
</protein>
<evidence type="ECO:0000256" key="4">
    <source>
        <dbReference type="ARBA" id="ARBA00022571"/>
    </source>
</evidence>
<evidence type="ECO:0000256" key="6">
    <source>
        <dbReference type="ARBA" id="ARBA00022605"/>
    </source>
</evidence>
<evidence type="ECO:0000259" key="10">
    <source>
        <dbReference type="Pfam" id="PF00764"/>
    </source>
</evidence>
<accession>A0A4Y6UCI5</accession>
<dbReference type="InterPro" id="IPR023434">
    <property type="entry name" value="Arginosuc_synth_type_1_subfam"/>
</dbReference>
<feature type="binding site" evidence="9">
    <location>
        <position position="125"/>
    </location>
    <ligand>
        <name>L-aspartate</name>
        <dbReference type="ChEBI" id="CHEBI:29991"/>
    </ligand>
</feature>
<dbReference type="PANTHER" id="PTHR11587">
    <property type="entry name" value="ARGININOSUCCINATE SYNTHASE"/>
    <property type="match status" value="1"/>
</dbReference>
<keyword evidence="7 9" id="KW-0547">Nucleotide-binding</keyword>
<dbReference type="Gene3D" id="3.90.1260.10">
    <property type="entry name" value="Argininosuccinate synthetase, chain A, domain 2"/>
    <property type="match status" value="1"/>
</dbReference>
<keyword evidence="13" id="KW-1185">Reference proteome</keyword>
<feature type="binding site" evidence="9">
    <location>
        <position position="38"/>
    </location>
    <ligand>
        <name>ATP</name>
        <dbReference type="ChEBI" id="CHEBI:30616"/>
    </ligand>
</feature>
<evidence type="ECO:0000313" key="12">
    <source>
        <dbReference type="EMBL" id="QDH14278.1"/>
    </source>
</evidence>
<keyword evidence="4 9" id="KW-0055">Arginine biosynthesis</keyword>
<proteinExistence type="inferred from homology"/>
<dbReference type="FunFam" id="3.40.50.620:FF:000019">
    <property type="entry name" value="Argininosuccinate synthase"/>
    <property type="match status" value="1"/>
</dbReference>
<dbReference type="KEGG" id="swf:E3E12_01410"/>
<comment type="subcellular location">
    <subcellularLocation>
        <location evidence="9">Cytoplasm</location>
    </subcellularLocation>
</comment>
<keyword evidence="8 9" id="KW-0067">ATP-binding</keyword>
<dbReference type="PROSITE" id="PS00564">
    <property type="entry name" value="ARGININOSUCCIN_SYN_1"/>
    <property type="match status" value="1"/>
</dbReference>
<dbReference type="GO" id="GO:0004055">
    <property type="term" value="F:argininosuccinate synthase activity"/>
    <property type="evidence" value="ECO:0007669"/>
    <property type="project" value="UniProtKB-UniRule"/>
</dbReference>
<comment type="subunit">
    <text evidence="2 9">Homotetramer.</text>
</comment>
<dbReference type="GO" id="GO:0005524">
    <property type="term" value="F:ATP binding"/>
    <property type="evidence" value="ECO:0007669"/>
    <property type="project" value="UniProtKB-UniRule"/>
</dbReference>
<evidence type="ECO:0000256" key="5">
    <source>
        <dbReference type="ARBA" id="ARBA00022598"/>
    </source>
</evidence>
<keyword evidence="6 9" id="KW-0028">Amino-acid biosynthesis</keyword>
<comment type="similarity">
    <text evidence="9">Belongs to the argininosuccinate synthase family. Type 1 subfamily.</text>
</comment>
<dbReference type="Proteomes" id="UP000318709">
    <property type="component" value="Chromosome"/>
</dbReference>
<feature type="domain" description="Arginosuccinate synthase C-terminal" evidence="11">
    <location>
        <begin position="179"/>
        <end position="396"/>
    </location>
</feature>
<dbReference type="InterPro" id="IPR024074">
    <property type="entry name" value="AS_cat/multimer_dom_body"/>
</dbReference>
<dbReference type="RefSeq" id="WP_141443981.1">
    <property type="nucleotide sequence ID" value="NZ_CP038231.1"/>
</dbReference>
<keyword evidence="5 9" id="KW-0436">Ligase</keyword>
<keyword evidence="9" id="KW-0963">Cytoplasm</keyword>
<dbReference type="HAMAP" id="MF_00005">
    <property type="entry name" value="Arg_succ_synth_type1"/>
    <property type="match status" value="1"/>
</dbReference>
<evidence type="ECO:0000256" key="8">
    <source>
        <dbReference type="ARBA" id="ARBA00022840"/>
    </source>
</evidence>
<dbReference type="GO" id="GO:0005737">
    <property type="term" value="C:cytoplasm"/>
    <property type="evidence" value="ECO:0007669"/>
    <property type="project" value="UniProtKB-SubCell"/>
</dbReference>
<feature type="binding site" evidence="9">
    <location>
        <position position="89"/>
    </location>
    <ligand>
        <name>L-citrulline</name>
        <dbReference type="ChEBI" id="CHEBI:57743"/>
    </ligand>
</feature>
<dbReference type="GO" id="GO:0000053">
    <property type="term" value="P:argininosuccinate metabolic process"/>
    <property type="evidence" value="ECO:0007669"/>
    <property type="project" value="TreeGrafter"/>
</dbReference>
<evidence type="ECO:0000256" key="3">
    <source>
        <dbReference type="ARBA" id="ARBA00012286"/>
    </source>
</evidence>
<dbReference type="UniPathway" id="UPA00068">
    <property type="reaction ID" value="UER00113"/>
</dbReference>
<feature type="binding site" evidence="9">
    <location>
        <begin position="11"/>
        <end position="19"/>
    </location>
    <ligand>
        <name>ATP</name>
        <dbReference type="ChEBI" id="CHEBI:30616"/>
    </ligand>
</feature>
<dbReference type="PANTHER" id="PTHR11587:SF2">
    <property type="entry name" value="ARGININOSUCCINATE SYNTHASE"/>
    <property type="match status" value="1"/>
</dbReference>
<dbReference type="NCBIfam" id="TIGR00032">
    <property type="entry name" value="argG"/>
    <property type="match status" value="1"/>
</dbReference>
<name>A0A4Y6UCI5_9PROT</name>
<evidence type="ECO:0000259" key="11">
    <source>
        <dbReference type="Pfam" id="PF20979"/>
    </source>
</evidence>
<dbReference type="SUPFAM" id="SSF52402">
    <property type="entry name" value="Adenine nucleotide alpha hydrolases-like"/>
    <property type="match status" value="1"/>
</dbReference>
<feature type="binding site" evidence="9">
    <location>
        <position position="125"/>
    </location>
    <ligand>
        <name>L-citrulline</name>
        <dbReference type="ChEBI" id="CHEBI:57743"/>
    </ligand>
</feature>
<dbReference type="InterPro" id="IPR048268">
    <property type="entry name" value="Arginosuc_syn_C"/>
</dbReference>
<feature type="binding site" evidence="9">
    <location>
        <position position="265"/>
    </location>
    <ligand>
        <name>L-citrulline</name>
        <dbReference type="ChEBI" id="CHEBI:57743"/>
    </ligand>
</feature>